<evidence type="ECO:0008006" key="3">
    <source>
        <dbReference type="Google" id="ProtNLM"/>
    </source>
</evidence>
<dbReference type="PATRIC" id="fig|1292037.4.peg.5531"/>
<organism evidence="1 2">
    <name type="scientific">Amycolatopsis vancoresmycina DSM 44592</name>
    <dbReference type="NCBI Taxonomy" id="1292037"/>
    <lineage>
        <taxon>Bacteria</taxon>
        <taxon>Bacillati</taxon>
        <taxon>Actinomycetota</taxon>
        <taxon>Actinomycetes</taxon>
        <taxon>Pseudonocardiales</taxon>
        <taxon>Pseudonocardiaceae</taxon>
        <taxon>Amycolatopsis</taxon>
    </lineage>
</organism>
<dbReference type="Pfam" id="PF10604">
    <property type="entry name" value="Polyketide_cyc2"/>
    <property type="match status" value="1"/>
</dbReference>
<dbReference type="Gene3D" id="3.30.530.20">
    <property type="match status" value="1"/>
</dbReference>
<accession>R1I381</accession>
<gene>
    <name evidence="1" type="ORF">H480_29371</name>
</gene>
<name>R1I381_9PSEU</name>
<dbReference type="RefSeq" id="WP_003104636.1">
    <property type="nucleotide sequence ID" value="NZ_AOUO01000463.1"/>
</dbReference>
<dbReference type="SUPFAM" id="SSF55961">
    <property type="entry name" value="Bet v1-like"/>
    <property type="match status" value="1"/>
</dbReference>
<dbReference type="InterPro" id="IPR023393">
    <property type="entry name" value="START-like_dom_sf"/>
</dbReference>
<keyword evidence="2" id="KW-1185">Reference proteome</keyword>
<evidence type="ECO:0000313" key="1">
    <source>
        <dbReference type="EMBL" id="EOD64929.1"/>
    </source>
</evidence>
<dbReference type="eggNOG" id="COG3832">
    <property type="taxonomic scope" value="Bacteria"/>
</dbReference>
<proteinExistence type="predicted"/>
<dbReference type="OrthoDB" id="2898773at2"/>
<protein>
    <recommendedName>
        <fullName evidence="3">ATPase</fullName>
    </recommendedName>
</protein>
<dbReference type="Proteomes" id="UP000014139">
    <property type="component" value="Unassembled WGS sequence"/>
</dbReference>
<reference evidence="1 2" key="1">
    <citation type="submission" date="2013-02" db="EMBL/GenBank/DDBJ databases">
        <title>Draft genome sequence of Amycolatopsis vancoresmycina strain DSM 44592T.</title>
        <authorList>
            <person name="Kumar S."/>
            <person name="Kaur N."/>
            <person name="Kaur C."/>
            <person name="Raghava G.P.S."/>
            <person name="Mayilraj S."/>
        </authorList>
    </citation>
    <scope>NUCLEOTIDE SEQUENCE [LARGE SCALE GENOMIC DNA]</scope>
    <source>
        <strain evidence="1 2">DSM 44592</strain>
    </source>
</reference>
<sequence length="152" mass="16808">MAVDVQSEIVIDRPRDEVAEYAIDPSHAPDWYANIESVEWETPAPLGVGSRLAFVARFLGRRLAYTYEIVELVPGERLTMRTAQGPFPMETTYTFAAHGNTGTHMTLRNRGEPKGFSTISAPLMTTAMRRANRKDLATLKALLERGPSSPAS</sequence>
<dbReference type="InterPro" id="IPR019587">
    <property type="entry name" value="Polyketide_cyclase/dehydratase"/>
</dbReference>
<dbReference type="EMBL" id="AOUO01000463">
    <property type="protein sequence ID" value="EOD64929.1"/>
    <property type="molecule type" value="Genomic_DNA"/>
</dbReference>
<dbReference type="CDD" id="cd08865">
    <property type="entry name" value="SRPBCC_10"/>
    <property type="match status" value="1"/>
</dbReference>
<dbReference type="AlphaFoldDB" id="R1I381"/>
<comment type="caution">
    <text evidence="1">The sequence shown here is derived from an EMBL/GenBank/DDBJ whole genome shotgun (WGS) entry which is preliminary data.</text>
</comment>
<evidence type="ECO:0000313" key="2">
    <source>
        <dbReference type="Proteomes" id="UP000014139"/>
    </source>
</evidence>